<dbReference type="InterPro" id="IPR005162">
    <property type="entry name" value="Retrotrans_gag_dom"/>
</dbReference>
<evidence type="ECO:0000313" key="4">
    <source>
        <dbReference type="Proteomes" id="UP000257109"/>
    </source>
</evidence>
<evidence type="ECO:0000256" key="1">
    <source>
        <dbReference type="SAM" id="MobiDB-lite"/>
    </source>
</evidence>
<feature type="compositionally biased region" description="Polar residues" evidence="1">
    <location>
        <begin position="373"/>
        <end position="382"/>
    </location>
</feature>
<feature type="region of interest" description="Disordered" evidence="1">
    <location>
        <begin position="464"/>
        <end position="497"/>
    </location>
</feature>
<feature type="region of interest" description="Disordered" evidence="1">
    <location>
        <begin position="306"/>
        <end position="382"/>
    </location>
</feature>
<reference evidence="3" key="1">
    <citation type="submission" date="2018-05" db="EMBL/GenBank/DDBJ databases">
        <title>Draft genome of Mucuna pruriens seed.</title>
        <authorList>
            <person name="Nnadi N.E."/>
            <person name="Vos R."/>
            <person name="Hasami M.H."/>
            <person name="Devisetty U.K."/>
            <person name="Aguiy J.C."/>
        </authorList>
    </citation>
    <scope>NUCLEOTIDE SEQUENCE [LARGE SCALE GENOMIC DNA]</scope>
    <source>
        <strain evidence="3">JCA_2017</strain>
    </source>
</reference>
<keyword evidence="4" id="KW-1185">Reference proteome</keyword>
<feature type="compositionally biased region" description="Low complexity" evidence="1">
    <location>
        <begin position="465"/>
        <end position="477"/>
    </location>
</feature>
<feature type="compositionally biased region" description="Low complexity" evidence="1">
    <location>
        <begin position="356"/>
        <end position="372"/>
    </location>
</feature>
<name>A0A371GX53_MUCPR</name>
<comment type="caution">
    <text evidence="3">The sequence shown here is derived from an EMBL/GenBank/DDBJ whole genome shotgun (WGS) entry which is preliminary data.</text>
</comment>
<accession>A0A371GX53</accession>
<dbReference type="EMBL" id="QJKJ01004199">
    <property type="protein sequence ID" value="RDX95127.1"/>
    <property type="molecule type" value="Genomic_DNA"/>
</dbReference>
<dbReference type="AlphaFoldDB" id="A0A371GX53"/>
<dbReference type="PANTHER" id="PTHR33223:SF3">
    <property type="match status" value="1"/>
</dbReference>
<dbReference type="PANTHER" id="PTHR33223">
    <property type="entry name" value="CCHC-TYPE DOMAIN-CONTAINING PROTEIN"/>
    <property type="match status" value="1"/>
</dbReference>
<protein>
    <recommendedName>
        <fullName evidence="2">Retrotransposon gag domain-containing protein</fullName>
    </recommendedName>
</protein>
<evidence type="ECO:0000313" key="3">
    <source>
        <dbReference type="EMBL" id="RDX95127.1"/>
    </source>
</evidence>
<gene>
    <name evidence="3" type="ORF">CR513_22392</name>
</gene>
<dbReference type="Pfam" id="PF03732">
    <property type="entry name" value="Retrotrans_gag"/>
    <property type="match status" value="1"/>
</dbReference>
<organism evidence="3 4">
    <name type="scientific">Mucuna pruriens</name>
    <name type="common">Velvet bean</name>
    <name type="synonym">Dolichos pruriens</name>
    <dbReference type="NCBI Taxonomy" id="157652"/>
    <lineage>
        <taxon>Eukaryota</taxon>
        <taxon>Viridiplantae</taxon>
        <taxon>Streptophyta</taxon>
        <taxon>Embryophyta</taxon>
        <taxon>Tracheophyta</taxon>
        <taxon>Spermatophyta</taxon>
        <taxon>Magnoliopsida</taxon>
        <taxon>eudicotyledons</taxon>
        <taxon>Gunneridae</taxon>
        <taxon>Pentapetalae</taxon>
        <taxon>rosids</taxon>
        <taxon>fabids</taxon>
        <taxon>Fabales</taxon>
        <taxon>Fabaceae</taxon>
        <taxon>Papilionoideae</taxon>
        <taxon>50 kb inversion clade</taxon>
        <taxon>NPAAA clade</taxon>
        <taxon>indigoferoid/millettioid clade</taxon>
        <taxon>Phaseoleae</taxon>
        <taxon>Mucuna</taxon>
    </lineage>
</organism>
<dbReference type="OrthoDB" id="1305902at2759"/>
<sequence length="602" mass="66712">MTRSSTDPLYTYDPEIELTLRRLRKIRNTTVNTSSSINSVINSDQSCTDHFIASTNIFTEPGQMENQDRTLKELATPDVVYQPWCIQYPQLEPAQTYELKSGLIHLLPKFHGLAGEDPHKHLKEFHVVCSTMRPTTTIRKEIYGIRQHTGETLHEYWERFNKLCATCPHHQISEQLLIQYFYEGLSMMDRSMIDAASGGALMDKTPAAARHLISNMASNTQQFGIRGPNPSRSVNEIGAASNQRLENQLTELTSLVRQLAVNQHYPATAAKVCGICTSMEHPTDLCPTLQETESVQTESVGAVGGFQYGKQPYQPRQFDNQPYGKQPFRPGPQQGPYAAQRAGSMPNVPYGAAGYQPPSSQYQASSFPPQQQRTPTQDNSPSLEDLMKQLATSNLEFQQSVSSSNMQFQQNMTATIQDLKMQIGQLANTMSEIQSAGSNSLPSQSILNPRGNANAVTLRSDKELPQPAQHQAPQPAEADSETAVPLPFPSRTISARKPDSDDELLKMFRKVEINIPLLDAIKQIPKYAKFLKELCVHKRRKMKGSRELGGVVSSLTKNNPTAGISQVLPKKCRDPGIFSVPCTIGDCTFADAMLDLGAVMPA</sequence>
<evidence type="ECO:0000259" key="2">
    <source>
        <dbReference type="Pfam" id="PF03732"/>
    </source>
</evidence>
<feature type="domain" description="Retrotransposon gag" evidence="2">
    <location>
        <begin position="136"/>
        <end position="186"/>
    </location>
</feature>
<dbReference type="Proteomes" id="UP000257109">
    <property type="component" value="Unassembled WGS sequence"/>
</dbReference>
<feature type="non-terminal residue" evidence="3">
    <location>
        <position position="1"/>
    </location>
</feature>
<proteinExistence type="predicted"/>